<name>A0AAW0F921_9TRYP</name>
<proteinExistence type="predicted"/>
<feature type="transmembrane region" description="Helical" evidence="1">
    <location>
        <begin position="84"/>
        <end position="101"/>
    </location>
</feature>
<keyword evidence="1" id="KW-0472">Membrane</keyword>
<evidence type="ECO:0000256" key="1">
    <source>
        <dbReference type="SAM" id="Phobius"/>
    </source>
</evidence>
<organism evidence="2 3">
    <name type="scientific">Novymonas esmeraldas</name>
    <dbReference type="NCBI Taxonomy" id="1808958"/>
    <lineage>
        <taxon>Eukaryota</taxon>
        <taxon>Discoba</taxon>
        <taxon>Euglenozoa</taxon>
        <taxon>Kinetoplastea</taxon>
        <taxon>Metakinetoplastina</taxon>
        <taxon>Trypanosomatida</taxon>
        <taxon>Trypanosomatidae</taxon>
        <taxon>Novymonas</taxon>
    </lineage>
</organism>
<comment type="caution">
    <text evidence="2">The sequence shown here is derived from an EMBL/GenBank/DDBJ whole genome shotgun (WGS) entry which is preliminary data.</text>
</comment>
<sequence length="114" mass="12882">MAPSEKGRLRRWLKSAAEAAVDYVRPEDANGPSSTPVDGGVWYATMFLYPNHWRPGQGGALPLPSSPYRSFPVRSMLWEMRDHFASLIILLLFYVVYRHYFPAAAVEDVAAPLR</sequence>
<dbReference type="Proteomes" id="UP001430356">
    <property type="component" value="Unassembled WGS sequence"/>
</dbReference>
<dbReference type="EMBL" id="JAECZO010000028">
    <property type="protein sequence ID" value="KAK7202329.1"/>
    <property type="molecule type" value="Genomic_DNA"/>
</dbReference>
<evidence type="ECO:0000313" key="2">
    <source>
        <dbReference type="EMBL" id="KAK7202329.1"/>
    </source>
</evidence>
<protein>
    <submittedName>
        <fullName evidence="2">Uncharacterized protein</fullName>
    </submittedName>
</protein>
<accession>A0AAW0F921</accession>
<evidence type="ECO:0000313" key="3">
    <source>
        <dbReference type="Proteomes" id="UP001430356"/>
    </source>
</evidence>
<keyword evidence="1" id="KW-0812">Transmembrane</keyword>
<keyword evidence="1" id="KW-1133">Transmembrane helix</keyword>
<keyword evidence="3" id="KW-1185">Reference proteome</keyword>
<gene>
    <name evidence="2" type="ORF">NESM_000304800</name>
</gene>
<reference evidence="2 3" key="1">
    <citation type="journal article" date="2021" name="MBio">
        <title>A New Model Trypanosomatid, Novymonas esmeraldas: Genomic Perception of Its 'Candidatus Pandoraea novymonadis' Endosymbiont.</title>
        <authorList>
            <person name="Zakharova A."/>
            <person name="Saura A."/>
            <person name="Butenko A."/>
            <person name="Podesvova L."/>
            <person name="Warmusova S."/>
            <person name="Kostygov A.Y."/>
            <person name="Nenarokova A."/>
            <person name="Lukes J."/>
            <person name="Opperdoes F.R."/>
            <person name="Yurchenko V."/>
        </authorList>
    </citation>
    <scope>NUCLEOTIDE SEQUENCE [LARGE SCALE GENOMIC DNA]</scope>
    <source>
        <strain evidence="2 3">E262AT.01</strain>
    </source>
</reference>
<dbReference type="AlphaFoldDB" id="A0AAW0F921"/>